<dbReference type="Proteomes" id="UP000676511">
    <property type="component" value="Chromosome"/>
</dbReference>
<dbReference type="EMBL" id="CP072329">
    <property type="protein sequence ID" value="QUB39821.1"/>
    <property type="molecule type" value="Genomic_DNA"/>
</dbReference>
<evidence type="ECO:0000313" key="2">
    <source>
        <dbReference type="EMBL" id="QUB39821.1"/>
    </source>
</evidence>
<dbReference type="EMBL" id="MRXX01000001">
    <property type="protein sequence ID" value="MBK4778697.1"/>
    <property type="molecule type" value="Genomic_DNA"/>
</dbReference>
<keyword evidence="3" id="KW-1185">Reference proteome</keyword>
<organism evidence="1 4">
    <name type="scientific">Streptococcus lactarius</name>
    <dbReference type="NCBI Taxonomy" id="684066"/>
    <lineage>
        <taxon>Bacteria</taxon>
        <taxon>Bacillati</taxon>
        <taxon>Bacillota</taxon>
        <taxon>Bacilli</taxon>
        <taxon>Lactobacillales</taxon>
        <taxon>Streptococcaceae</taxon>
        <taxon>Streptococcus</taxon>
    </lineage>
</organism>
<dbReference type="RefSeq" id="WP_200771873.1">
    <property type="nucleotide sequence ID" value="NZ_CP072329.1"/>
</dbReference>
<evidence type="ECO:0000313" key="3">
    <source>
        <dbReference type="Proteomes" id="UP000676511"/>
    </source>
</evidence>
<name>A0A9X1BBR6_9STRE</name>
<proteinExistence type="predicted"/>
<dbReference type="Proteomes" id="UP001138780">
    <property type="component" value="Unassembled WGS sequence"/>
</dbReference>
<evidence type="ECO:0000313" key="4">
    <source>
        <dbReference type="Proteomes" id="UP001138780"/>
    </source>
</evidence>
<protein>
    <submittedName>
        <fullName evidence="1">Uncharacterized protein</fullName>
    </submittedName>
</protein>
<sequence>MELPKETIGSVAATRTEFAKLYASMNAEQIARMLQPLEKIAKVVNDPTNKSIQAAASSMAKTFINPIQIGTNKTLIDAAGTLTKSYTDAMKVANIPFDSISSMSATLQAFLKNFQSTIFKDLSNFTKILETTTTHTEEEIKDIQYKLNILAERGWVVYFLDYDLFYDVKIDDFEEVEEYWFELLESDLEDKNIITKLEQSQFIPSVLTQSMVQSYQSENYYAAYTVATIIIDGALNRFAEAGSNTGNKLKVGYKAVDFLDSEFTNQSLRDSGFIEWLKLFFADTKNFTLERPNRHMINHGRWEGQISKNDFLKIFNAVLYVEDVLSNRISYV</sequence>
<gene>
    <name evidence="1" type="ORF">BTU61_00530</name>
    <name evidence="2" type="ORF">J4854_05085</name>
</gene>
<reference evidence="2 3" key="2">
    <citation type="submission" date="2021-03" db="EMBL/GenBank/DDBJ databases">
        <title>Human Oral Microbial Genomes.</title>
        <authorList>
            <person name="Johnston C.D."/>
            <person name="Chen T."/>
            <person name="Dewhirst F.E."/>
        </authorList>
    </citation>
    <scope>NUCLEOTIDE SEQUENCE [LARGE SCALE GENOMIC DNA]</scope>
    <source>
        <strain evidence="2 3">CCUG 66490</strain>
    </source>
</reference>
<evidence type="ECO:0000313" key="1">
    <source>
        <dbReference type="EMBL" id="MBK4778697.1"/>
    </source>
</evidence>
<reference evidence="1" key="1">
    <citation type="submission" date="2016-12" db="EMBL/GenBank/DDBJ databases">
        <title>Draft genome of Streptococcus lactarius CCUG 66490T type strain.</title>
        <authorList>
            <person name="Salva-Serra F."/>
            <person name="Engstrom-Jakobsson H."/>
            <person name="Thorell K."/>
            <person name="Gomila M."/>
            <person name="Gonzales-Siles L."/>
            <person name="Busquets A."/>
            <person name="Jaen-Luchoro D."/>
            <person name="Karlsson R."/>
            <person name="Kristiansson E."/>
            <person name="Moore E."/>
        </authorList>
    </citation>
    <scope>NUCLEOTIDE SEQUENCE</scope>
    <source>
        <strain evidence="1">CCUG 66490</strain>
    </source>
</reference>
<accession>A0A9X1BBR6</accession>
<dbReference type="AlphaFoldDB" id="A0A9X1BBR6"/>